<comment type="caution">
    <text evidence="2">The sequence shown here is derived from an EMBL/GenBank/DDBJ whole genome shotgun (WGS) entry which is preliminary data.</text>
</comment>
<evidence type="ECO:0000256" key="1">
    <source>
        <dbReference type="SAM" id="Coils"/>
    </source>
</evidence>
<gene>
    <name evidence="2" type="ORF">HKBW3S06_00606</name>
</gene>
<proteinExistence type="predicted"/>
<sequence length="126" mass="14625">MNGKRRACLSLIRAIESELNHLKCEHKEHKEVLSNMTKEAIPKFKSEDEEREFWSTHDATKFIDLSQAQPARFPELKPSLKIISIRLPESLLDSIKVIAHKKDVPYQSLMKMLLAEAVERELRTKS</sequence>
<dbReference type="AlphaFoldDB" id="A0A6V8NPW1"/>
<dbReference type="InterPro" id="IPR022148">
    <property type="entry name" value="CopG_antitoxin"/>
</dbReference>
<evidence type="ECO:0000313" key="2">
    <source>
        <dbReference type="EMBL" id="GFP21380.1"/>
    </source>
</evidence>
<dbReference type="Pfam" id="PF12441">
    <property type="entry name" value="CopG_antitoxin"/>
    <property type="match status" value="1"/>
</dbReference>
<name>A0A6V8NPW1_9ACTN</name>
<keyword evidence="1" id="KW-0175">Coiled coil</keyword>
<reference evidence="2 3" key="1">
    <citation type="journal article" date="2020" name="Front. Microbiol.">
        <title>Single-cell genomics of novel Actinobacteria with the Wood-Ljungdahl pathway discovered in a serpentinizing system.</title>
        <authorList>
            <person name="Merino N."/>
            <person name="Kawai M."/>
            <person name="Boyd E.S."/>
            <person name="Colman D.R."/>
            <person name="McGlynn S.E."/>
            <person name="Nealson K.H."/>
            <person name="Kurokawa K."/>
            <person name="Hongoh Y."/>
        </authorList>
    </citation>
    <scope>NUCLEOTIDE SEQUENCE [LARGE SCALE GENOMIC DNA]</scope>
    <source>
        <strain evidence="2 3">S06</strain>
    </source>
</reference>
<accession>A0A6V8NPW1</accession>
<protein>
    <recommendedName>
        <fullName evidence="4">CopG antitoxin of type II toxin-antitoxin system</fullName>
    </recommendedName>
</protein>
<dbReference type="Proteomes" id="UP000580051">
    <property type="component" value="Unassembled WGS sequence"/>
</dbReference>
<evidence type="ECO:0000313" key="3">
    <source>
        <dbReference type="Proteomes" id="UP000580051"/>
    </source>
</evidence>
<evidence type="ECO:0008006" key="4">
    <source>
        <dbReference type="Google" id="ProtNLM"/>
    </source>
</evidence>
<dbReference type="EMBL" id="BLRV01000041">
    <property type="protein sequence ID" value="GFP21380.1"/>
    <property type="molecule type" value="Genomic_DNA"/>
</dbReference>
<organism evidence="2 3">
    <name type="scientific">Candidatus Hakubella thermalkaliphila</name>
    <dbReference type="NCBI Taxonomy" id="2754717"/>
    <lineage>
        <taxon>Bacteria</taxon>
        <taxon>Bacillati</taxon>
        <taxon>Actinomycetota</taxon>
        <taxon>Actinomycetota incertae sedis</taxon>
        <taxon>Candidatus Hakubellales</taxon>
        <taxon>Candidatus Hakubellaceae</taxon>
        <taxon>Candidatus Hakubella</taxon>
    </lineage>
</organism>
<feature type="coiled-coil region" evidence="1">
    <location>
        <begin position="12"/>
        <end position="39"/>
    </location>
</feature>